<organism evidence="3 4">
    <name type="scientific">Aspergillus homomorphus (strain CBS 101889)</name>
    <dbReference type="NCBI Taxonomy" id="1450537"/>
    <lineage>
        <taxon>Eukaryota</taxon>
        <taxon>Fungi</taxon>
        <taxon>Dikarya</taxon>
        <taxon>Ascomycota</taxon>
        <taxon>Pezizomycotina</taxon>
        <taxon>Eurotiomycetes</taxon>
        <taxon>Eurotiomycetidae</taxon>
        <taxon>Eurotiales</taxon>
        <taxon>Aspergillaceae</taxon>
        <taxon>Aspergillus</taxon>
        <taxon>Aspergillus subgen. Circumdati</taxon>
    </lineage>
</organism>
<evidence type="ECO:0000256" key="1">
    <source>
        <dbReference type="SAM" id="MobiDB-lite"/>
    </source>
</evidence>
<dbReference type="OrthoDB" id="4510314at2759"/>
<gene>
    <name evidence="3" type="ORF">BO97DRAFT_454155</name>
</gene>
<feature type="compositionally biased region" description="Basic and acidic residues" evidence="1">
    <location>
        <begin position="244"/>
        <end position="254"/>
    </location>
</feature>
<feature type="compositionally biased region" description="Basic residues" evidence="1">
    <location>
        <begin position="471"/>
        <end position="489"/>
    </location>
</feature>
<feature type="compositionally biased region" description="Gly residues" evidence="1">
    <location>
        <begin position="296"/>
        <end position="309"/>
    </location>
</feature>
<feature type="compositionally biased region" description="Low complexity" evidence="1">
    <location>
        <begin position="281"/>
        <end position="295"/>
    </location>
</feature>
<feature type="compositionally biased region" description="Low complexity" evidence="1">
    <location>
        <begin position="386"/>
        <end position="399"/>
    </location>
</feature>
<dbReference type="STRING" id="1450537.A0A395HTZ5"/>
<dbReference type="VEuPathDB" id="FungiDB:BO97DRAFT_454155"/>
<feature type="compositionally biased region" description="Pro residues" evidence="1">
    <location>
        <begin position="271"/>
        <end position="280"/>
    </location>
</feature>
<feature type="compositionally biased region" description="Low complexity" evidence="1">
    <location>
        <begin position="108"/>
        <end position="118"/>
    </location>
</feature>
<feature type="region of interest" description="Disordered" evidence="1">
    <location>
        <begin position="450"/>
        <end position="489"/>
    </location>
</feature>
<sequence>MPSPKQILALILTSWALSPEVAAVPQYPGISAGSSGQSSTAALKSSSAVPLPSEGTPNSSRLIPTSDIGVHPFPPAISSPAAAASQDVPQGVAPAEGVAHLPPPVSPSVPSASPAGSSMPHGRIPSSEPLVHPPHSLTSSSAASSSHVPEPPKSAPPDIESSKPVPEPTEKPVGTSPACPPVECPPCPSAHMVTVTVTPSSTSTSTSISALHQFSFKKAVIDHSSGVLPASVTASAKSSTNDTEPDRGKDKDKDIDEEEDEEEDVVICILPLPPSSPTQPLPSKTSSIGGEISILTGGGGGPIPTGDTGGIRLTRTKTRTRSRSRTRTSTTLTPLVPPIHPTIQEGAHPTTQPVHIPPPPVEGISSSSSMIPPIHTFPPPMPSLPRPSLSLPSPSLSLPTPEPEPEPEPSSSSSSSFGPMAEHPHPPPPHATSASHMSVSFTSVFSPTFLTQSSSSTSTTPSTPSQSAHLAPRKNNMKFPHIVRHHLQD</sequence>
<feature type="signal peptide" evidence="2">
    <location>
        <begin position="1"/>
        <end position="23"/>
    </location>
</feature>
<feature type="compositionally biased region" description="Basic residues" evidence="1">
    <location>
        <begin position="314"/>
        <end position="326"/>
    </location>
</feature>
<dbReference type="AlphaFoldDB" id="A0A395HTZ5"/>
<keyword evidence="2" id="KW-0732">Signal</keyword>
<proteinExistence type="predicted"/>
<keyword evidence="4" id="KW-1185">Reference proteome</keyword>
<evidence type="ECO:0000256" key="2">
    <source>
        <dbReference type="SAM" id="SignalP"/>
    </source>
</evidence>
<evidence type="ECO:0000313" key="3">
    <source>
        <dbReference type="EMBL" id="RAL11277.1"/>
    </source>
</evidence>
<feature type="compositionally biased region" description="Pro residues" evidence="1">
    <location>
        <begin position="375"/>
        <end position="385"/>
    </location>
</feature>
<feature type="compositionally biased region" description="Low complexity" evidence="1">
    <location>
        <begin position="450"/>
        <end position="467"/>
    </location>
</feature>
<feature type="compositionally biased region" description="Acidic residues" evidence="1">
    <location>
        <begin position="255"/>
        <end position="265"/>
    </location>
</feature>
<feature type="compositionally biased region" description="Low complexity" evidence="1">
    <location>
        <begin position="362"/>
        <end position="374"/>
    </location>
</feature>
<accession>A0A395HTZ5</accession>
<feature type="region of interest" description="Disordered" evidence="1">
    <location>
        <begin position="26"/>
        <end position="192"/>
    </location>
</feature>
<reference evidence="3 4" key="1">
    <citation type="submission" date="2018-02" db="EMBL/GenBank/DDBJ databases">
        <title>The genomes of Aspergillus section Nigri reveals drivers in fungal speciation.</title>
        <authorList>
            <consortium name="DOE Joint Genome Institute"/>
            <person name="Vesth T.C."/>
            <person name="Nybo J."/>
            <person name="Theobald S."/>
            <person name="Brandl J."/>
            <person name="Frisvad J.C."/>
            <person name="Nielsen K.F."/>
            <person name="Lyhne E.K."/>
            <person name="Kogle M.E."/>
            <person name="Kuo A."/>
            <person name="Riley R."/>
            <person name="Clum A."/>
            <person name="Nolan M."/>
            <person name="Lipzen A."/>
            <person name="Salamov A."/>
            <person name="Henrissat B."/>
            <person name="Wiebenga A."/>
            <person name="De vries R.P."/>
            <person name="Grigoriev I.V."/>
            <person name="Mortensen U.H."/>
            <person name="Andersen M.R."/>
            <person name="Baker S.E."/>
        </authorList>
    </citation>
    <scope>NUCLEOTIDE SEQUENCE [LARGE SCALE GENOMIC DNA]</scope>
    <source>
        <strain evidence="3 4">CBS 101889</strain>
    </source>
</reference>
<evidence type="ECO:0000313" key="4">
    <source>
        <dbReference type="Proteomes" id="UP000248961"/>
    </source>
</evidence>
<dbReference type="Proteomes" id="UP000248961">
    <property type="component" value="Unassembled WGS sequence"/>
</dbReference>
<feature type="region of interest" description="Disordered" evidence="1">
    <location>
        <begin position="231"/>
        <end position="436"/>
    </location>
</feature>
<dbReference type="RefSeq" id="XP_025550431.1">
    <property type="nucleotide sequence ID" value="XM_025699098.1"/>
</dbReference>
<name>A0A395HTZ5_ASPHC</name>
<dbReference type="GeneID" id="37203387"/>
<dbReference type="EMBL" id="KZ824289">
    <property type="protein sequence ID" value="RAL11277.1"/>
    <property type="molecule type" value="Genomic_DNA"/>
</dbReference>
<feature type="compositionally biased region" description="Pro residues" evidence="1">
    <location>
        <begin position="178"/>
        <end position="188"/>
    </location>
</feature>
<protein>
    <submittedName>
        <fullName evidence="3">Uncharacterized protein</fullName>
    </submittedName>
</protein>
<feature type="compositionally biased region" description="Polar residues" evidence="1">
    <location>
        <begin position="232"/>
        <end position="242"/>
    </location>
</feature>
<feature type="compositionally biased region" description="Low complexity" evidence="1">
    <location>
        <begin position="29"/>
        <end position="42"/>
    </location>
</feature>
<feature type="chain" id="PRO_5017471207" evidence="2">
    <location>
        <begin position="24"/>
        <end position="489"/>
    </location>
</feature>